<dbReference type="Proteomes" id="UP000679848">
    <property type="component" value="Chromosome"/>
</dbReference>
<evidence type="ECO:0000313" key="1">
    <source>
        <dbReference type="EMBL" id="BCK83413.1"/>
    </source>
</evidence>
<gene>
    <name evidence="1" type="ORF">MM59RIKEN_07320</name>
</gene>
<evidence type="ECO:0000313" key="2">
    <source>
        <dbReference type="Proteomes" id="UP000679848"/>
    </source>
</evidence>
<reference evidence="1" key="1">
    <citation type="submission" date="2020-09" db="EMBL/GenBank/DDBJ databases">
        <title>New species isolated from human feces.</title>
        <authorList>
            <person name="Kitahara M."/>
            <person name="Shigeno Y."/>
            <person name="Shime M."/>
            <person name="Matsumoto Y."/>
            <person name="Nakamura S."/>
            <person name="Motooka D."/>
            <person name="Fukuoka S."/>
            <person name="Nishikawa H."/>
            <person name="Benno Y."/>
        </authorList>
    </citation>
    <scope>NUCLEOTIDE SEQUENCE</scope>
    <source>
        <strain evidence="1">MM59</strain>
    </source>
</reference>
<accession>A0A810QFW9</accession>
<dbReference type="EMBL" id="AP023420">
    <property type="protein sequence ID" value="BCK83413.1"/>
    <property type="molecule type" value="Genomic_DNA"/>
</dbReference>
<name>A0A810QFW9_9FIRM</name>
<dbReference type="RefSeq" id="WP_187032346.1">
    <property type="nucleotide sequence ID" value="NZ_AP023420.1"/>
</dbReference>
<organism evidence="1 2">
    <name type="scientific">Pusillibacter faecalis</name>
    <dbReference type="NCBI Taxonomy" id="2714358"/>
    <lineage>
        <taxon>Bacteria</taxon>
        <taxon>Bacillati</taxon>
        <taxon>Bacillota</taxon>
        <taxon>Clostridia</taxon>
        <taxon>Eubacteriales</taxon>
        <taxon>Oscillospiraceae</taxon>
        <taxon>Pusillibacter</taxon>
    </lineage>
</organism>
<sequence>MSTQGDKLKAIADAIRAKEGSSDPIAANDFPARIAAIETGTQLPTLTNPGTAADMAQGKQLIDQNGEIVTGTLRESTAGSGYTVIDTTPTLNSTNLQLDYTFEMDRIMRKDSILNMMCPISNFGNATAADVAAGKTFTSEAGVKVSGTGQLSQFFTGTLRVRSATDIVEFVSPAGLIQRYNQVVNDVISVYVPGTVIFVNIMDSNNNQFRPKVIEGFDNTYWVDTTKDVSGYRISYGAFIAKPGYSVYNIEFDIF</sequence>
<protein>
    <submittedName>
        <fullName evidence="1">Uncharacterized protein</fullName>
    </submittedName>
</protein>
<keyword evidence="2" id="KW-1185">Reference proteome</keyword>
<dbReference type="AlphaFoldDB" id="A0A810QFW9"/>
<dbReference type="KEGG" id="pfaa:MM59RIKEN_07320"/>
<proteinExistence type="predicted"/>